<proteinExistence type="predicted"/>
<protein>
    <submittedName>
        <fullName evidence="2">Uncharacterized protein</fullName>
    </submittedName>
</protein>
<reference evidence="2 3" key="1">
    <citation type="submission" date="2019-06" db="EMBL/GenBank/DDBJ databases">
        <title>Complete genome sequence of Ensifer mexicanus ITTG R7 isolated from nodules of Acacia angustissima (Mill.) Kuntze.</title>
        <authorList>
            <person name="Rincon-Rosales R."/>
            <person name="Rogel M.A."/>
            <person name="Guerrero G."/>
            <person name="Rincon-Molina C.I."/>
            <person name="Lopez-Lopez A."/>
            <person name="Martinez-Romero E."/>
        </authorList>
    </citation>
    <scope>NUCLEOTIDE SEQUENCE [LARGE SCALE GENOMIC DNA]</scope>
    <source>
        <strain evidence="2 3">ITTG R7</strain>
    </source>
</reference>
<evidence type="ECO:0000313" key="3">
    <source>
        <dbReference type="Proteomes" id="UP000510721"/>
    </source>
</evidence>
<gene>
    <name evidence="2" type="ORF">FKV68_12375</name>
</gene>
<dbReference type="EMBL" id="CP041238">
    <property type="protein sequence ID" value="QLL62183.1"/>
    <property type="molecule type" value="Genomic_DNA"/>
</dbReference>
<accession>A0A859QCL2</accession>
<feature type="region of interest" description="Disordered" evidence="1">
    <location>
        <begin position="60"/>
        <end position="118"/>
    </location>
</feature>
<sequence>MRAETYAVVNLAALNLIEAMSAAYYATEAEAAARHAFRAREMLKKIAAALELEHRHATVEAARGAEMGEATGSEATGGEARAGEAKAGTAPLRAARPTSPCLTLVSDHSAGPASLAEQ</sequence>
<organism evidence="2 3">
    <name type="scientific">Sinorhizobium mexicanum</name>
    <dbReference type="NCBI Taxonomy" id="375549"/>
    <lineage>
        <taxon>Bacteria</taxon>
        <taxon>Pseudomonadati</taxon>
        <taxon>Pseudomonadota</taxon>
        <taxon>Alphaproteobacteria</taxon>
        <taxon>Hyphomicrobiales</taxon>
        <taxon>Rhizobiaceae</taxon>
        <taxon>Sinorhizobium/Ensifer group</taxon>
        <taxon>Sinorhizobium</taxon>
    </lineage>
</organism>
<dbReference type="AlphaFoldDB" id="A0A859QCL2"/>
<evidence type="ECO:0000256" key="1">
    <source>
        <dbReference type="SAM" id="MobiDB-lite"/>
    </source>
</evidence>
<evidence type="ECO:0000313" key="2">
    <source>
        <dbReference type="EMBL" id="QLL62183.1"/>
    </source>
</evidence>
<dbReference type="KEGG" id="emx:FKV68_12375"/>
<dbReference type="Proteomes" id="UP000510721">
    <property type="component" value="Chromosome"/>
</dbReference>
<keyword evidence="3" id="KW-1185">Reference proteome</keyword>
<name>A0A859QCL2_9HYPH</name>
<feature type="compositionally biased region" description="Low complexity" evidence="1">
    <location>
        <begin position="64"/>
        <end position="90"/>
    </location>
</feature>
<dbReference type="RefSeq" id="WP_180941588.1">
    <property type="nucleotide sequence ID" value="NZ_CP041238.1"/>
</dbReference>